<dbReference type="STRING" id="460384.SAMN05216313_10820"/>
<dbReference type="RefSeq" id="WP_092362731.1">
    <property type="nucleotide sequence ID" value="NZ_CABJCG010000009.1"/>
</dbReference>
<organism evidence="1 2">
    <name type="scientific">Enterocloster lavalensis</name>
    <dbReference type="NCBI Taxonomy" id="460384"/>
    <lineage>
        <taxon>Bacteria</taxon>
        <taxon>Bacillati</taxon>
        <taxon>Bacillota</taxon>
        <taxon>Clostridia</taxon>
        <taxon>Lachnospirales</taxon>
        <taxon>Lachnospiraceae</taxon>
        <taxon>Enterocloster</taxon>
    </lineage>
</organism>
<name>A0A1I0F6D6_9FIRM</name>
<dbReference type="EMBL" id="FOIM01000008">
    <property type="protein sequence ID" value="SET53614.1"/>
    <property type="molecule type" value="Genomic_DNA"/>
</dbReference>
<keyword evidence="2" id="KW-1185">Reference proteome</keyword>
<proteinExistence type="predicted"/>
<evidence type="ECO:0000313" key="2">
    <source>
        <dbReference type="Proteomes" id="UP000198508"/>
    </source>
</evidence>
<gene>
    <name evidence="1" type="ORF">SAMN05216313_10820</name>
</gene>
<dbReference type="AlphaFoldDB" id="A0A1I0F6D6"/>
<evidence type="ECO:0000313" key="1">
    <source>
        <dbReference type="EMBL" id="SET53614.1"/>
    </source>
</evidence>
<sequence length="65" mass="7470">MTRDTKLADEILTLASATSLDYQEHVLDVVKAMNFTRNVVQREFESHEHFSEMIKTCGREPGTNK</sequence>
<accession>A0A1I0F6D6</accession>
<protein>
    <submittedName>
        <fullName evidence="1">Uncharacterized protein</fullName>
    </submittedName>
</protein>
<dbReference type="Proteomes" id="UP000198508">
    <property type="component" value="Unassembled WGS sequence"/>
</dbReference>
<reference evidence="2" key="1">
    <citation type="submission" date="2016-10" db="EMBL/GenBank/DDBJ databases">
        <authorList>
            <person name="Varghese N."/>
            <person name="Submissions S."/>
        </authorList>
    </citation>
    <scope>NUCLEOTIDE SEQUENCE [LARGE SCALE GENOMIC DNA]</scope>
    <source>
        <strain evidence="2">NLAE-zl-G277</strain>
    </source>
</reference>